<keyword evidence="4" id="KW-1185">Reference proteome</keyword>
<accession>A0ABM9ZW19</accession>
<reference evidence="3 4" key="1">
    <citation type="submission" date="2009-12" db="EMBL/GenBank/DDBJ databases">
        <authorList>
            <person name="Shrivastava S."/>
            <person name="Madupu R."/>
            <person name="Durkin A.S."/>
            <person name="Torralba M."/>
            <person name="Methe B."/>
            <person name="Sutton G.G."/>
            <person name="Strausberg R.L."/>
            <person name="Nelson K.E."/>
        </authorList>
    </citation>
    <scope>NUCLEOTIDE SEQUENCE [LARGE SCALE GENOMIC DNA]</scope>
    <source>
        <strain evidence="3 4">W5455</strain>
    </source>
</reference>
<keyword evidence="3" id="KW-0328">Glycosyltransferase</keyword>
<evidence type="ECO:0000313" key="3">
    <source>
        <dbReference type="EMBL" id="EFB91073.1"/>
    </source>
</evidence>
<dbReference type="InterPro" id="IPR001173">
    <property type="entry name" value="Glyco_trans_2-like"/>
</dbReference>
<dbReference type="EC" id="2.4.-.-" evidence="3"/>
<name>A0ABM9ZW19_9BACT</name>
<comment type="caution">
    <text evidence="3">The sequence shown here is derived from an EMBL/GenBank/DDBJ whole genome shotgun (WGS) entry which is preliminary data.</text>
</comment>
<proteinExistence type="predicted"/>
<evidence type="ECO:0000313" key="4">
    <source>
        <dbReference type="Proteomes" id="UP000006462"/>
    </source>
</evidence>
<keyword evidence="1" id="KW-0812">Transmembrane</keyword>
<dbReference type="GO" id="GO:0016757">
    <property type="term" value="F:glycosyltransferase activity"/>
    <property type="evidence" value="ECO:0007669"/>
    <property type="project" value="UniProtKB-KW"/>
</dbReference>
<gene>
    <name evidence="3" type="ORF">HMPREF7215_0665</name>
</gene>
<dbReference type="Pfam" id="PF00535">
    <property type="entry name" value="Glycos_transf_2"/>
    <property type="match status" value="1"/>
</dbReference>
<evidence type="ECO:0000256" key="1">
    <source>
        <dbReference type="SAM" id="Phobius"/>
    </source>
</evidence>
<keyword evidence="3" id="KW-0808">Transferase</keyword>
<keyword evidence="1" id="KW-0472">Membrane</keyword>
<evidence type="ECO:0000259" key="2">
    <source>
        <dbReference type="Pfam" id="PF00535"/>
    </source>
</evidence>
<sequence>MISALVIAYNNSDFIFDTLQSVLTQDYPNIELIVSDDHSTKGFPVDEIIDYINKHRGENIQRVLINENEENMGTVRHVEKLRGMSRGEYELLIAADDVWKDSCVFSDFMDFVSAHEDEHVEWVVSQLEMCDERMHFDRLFVNENTIDLLKRGDMEGLREHIASVAILPSVGCMYKKSFFDKIGSLNAYSLIEDYSAHVRALRMNVRPFYLDRVTAKHRGGGVSHGNRRSGSEKSEVYYKYRRDFMRIFENEIEPHRTFFSEEAYNRARHLYNYNKDICDNILSMHEISKNECDLSEGTTRSILGSGNTKRKIIAAIYRKKNAVIRLTLKQEILASFVRGSCLLLFTLLFKKYSAASPILLYALCLLGILECCVCLIKLLTNIAIKIYRIYLRR</sequence>
<dbReference type="PANTHER" id="PTHR43685:SF11">
    <property type="entry name" value="GLYCOSYLTRANSFERASE TAGX-RELATED"/>
    <property type="match status" value="1"/>
</dbReference>
<feature type="domain" description="Glycosyltransferase 2-like" evidence="2">
    <location>
        <begin position="3"/>
        <end position="119"/>
    </location>
</feature>
<dbReference type="SUPFAM" id="SSF53448">
    <property type="entry name" value="Nucleotide-diphospho-sugar transferases"/>
    <property type="match status" value="1"/>
</dbReference>
<protein>
    <submittedName>
        <fullName evidence="3">Glycosyltransferase, group 2 family protein</fullName>
        <ecNumber evidence="3">2.4.-.-</ecNumber>
    </submittedName>
</protein>
<dbReference type="InterPro" id="IPR029044">
    <property type="entry name" value="Nucleotide-diphossugar_trans"/>
</dbReference>
<dbReference type="Proteomes" id="UP000006462">
    <property type="component" value="Unassembled WGS sequence"/>
</dbReference>
<dbReference type="Gene3D" id="3.90.550.10">
    <property type="entry name" value="Spore Coat Polysaccharide Biosynthesis Protein SpsA, Chain A"/>
    <property type="match status" value="1"/>
</dbReference>
<dbReference type="EMBL" id="ADFP01000051">
    <property type="protein sequence ID" value="EFB91073.1"/>
    <property type="molecule type" value="Genomic_DNA"/>
</dbReference>
<keyword evidence="1" id="KW-1133">Transmembrane helix</keyword>
<dbReference type="InterPro" id="IPR050834">
    <property type="entry name" value="Glycosyltransf_2"/>
</dbReference>
<dbReference type="PANTHER" id="PTHR43685">
    <property type="entry name" value="GLYCOSYLTRANSFERASE"/>
    <property type="match status" value="1"/>
</dbReference>
<feature type="transmembrane region" description="Helical" evidence="1">
    <location>
        <begin position="358"/>
        <end position="384"/>
    </location>
</feature>
<organism evidence="3 4">
    <name type="scientific">Pyramidobacter piscolens W5455</name>
    <dbReference type="NCBI Taxonomy" id="352165"/>
    <lineage>
        <taxon>Bacteria</taxon>
        <taxon>Thermotogati</taxon>
        <taxon>Synergistota</taxon>
        <taxon>Synergistia</taxon>
        <taxon>Synergistales</taxon>
        <taxon>Dethiosulfovibrionaceae</taxon>
        <taxon>Pyramidobacter</taxon>
    </lineage>
</organism>